<comment type="caution">
    <text evidence="2">The sequence shown here is derived from an EMBL/GenBank/DDBJ whole genome shotgun (WGS) entry which is preliminary data.</text>
</comment>
<proteinExistence type="predicted"/>
<sequence>MDSVPDTRPRTGPVRQLVRMLHYLASEINCRRYTVAVFLDLEKAFDRVWYDGLLHKLLKLRLPPCPAKNYSQLAPRLKFLLSSRGCTIRPSPDSSRSPTGQLPLAKPIRNVHR</sequence>
<reference evidence="2 3" key="1">
    <citation type="journal article" date="2019" name="Commun. Biol.">
        <title>The bagworm genome reveals a unique fibroin gene that provides high tensile strength.</title>
        <authorList>
            <person name="Kono N."/>
            <person name="Nakamura H."/>
            <person name="Ohtoshi R."/>
            <person name="Tomita M."/>
            <person name="Numata K."/>
            <person name="Arakawa K."/>
        </authorList>
    </citation>
    <scope>NUCLEOTIDE SEQUENCE [LARGE SCALE GENOMIC DNA]</scope>
</reference>
<keyword evidence="2" id="KW-0695">RNA-directed DNA polymerase</keyword>
<protein>
    <submittedName>
        <fullName evidence="2">Probable RNA-directed DNA polymerase from transposon BS</fullName>
    </submittedName>
</protein>
<evidence type="ECO:0000313" key="3">
    <source>
        <dbReference type="Proteomes" id="UP000299102"/>
    </source>
</evidence>
<dbReference type="OrthoDB" id="10065625at2759"/>
<dbReference type="GO" id="GO:0003964">
    <property type="term" value="F:RNA-directed DNA polymerase activity"/>
    <property type="evidence" value="ECO:0007669"/>
    <property type="project" value="UniProtKB-KW"/>
</dbReference>
<dbReference type="EMBL" id="BGZK01000505">
    <property type="protein sequence ID" value="GBP47617.1"/>
    <property type="molecule type" value="Genomic_DNA"/>
</dbReference>
<dbReference type="Proteomes" id="UP000299102">
    <property type="component" value="Unassembled WGS sequence"/>
</dbReference>
<keyword evidence="2" id="KW-0548">Nucleotidyltransferase</keyword>
<keyword evidence="3" id="KW-1185">Reference proteome</keyword>
<keyword evidence="2" id="KW-0808">Transferase</keyword>
<gene>
    <name evidence="2" type="primary">RTase</name>
    <name evidence="2" type="ORF">EVAR_30331_1</name>
</gene>
<accession>A0A4C1WBV6</accession>
<organism evidence="2 3">
    <name type="scientific">Eumeta variegata</name>
    <name type="common">Bagworm moth</name>
    <name type="synonym">Eumeta japonica</name>
    <dbReference type="NCBI Taxonomy" id="151549"/>
    <lineage>
        <taxon>Eukaryota</taxon>
        <taxon>Metazoa</taxon>
        <taxon>Ecdysozoa</taxon>
        <taxon>Arthropoda</taxon>
        <taxon>Hexapoda</taxon>
        <taxon>Insecta</taxon>
        <taxon>Pterygota</taxon>
        <taxon>Neoptera</taxon>
        <taxon>Endopterygota</taxon>
        <taxon>Lepidoptera</taxon>
        <taxon>Glossata</taxon>
        <taxon>Ditrysia</taxon>
        <taxon>Tineoidea</taxon>
        <taxon>Psychidae</taxon>
        <taxon>Oiketicinae</taxon>
        <taxon>Eumeta</taxon>
    </lineage>
</organism>
<name>A0A4C1WBV6_EUMVA</name>
<evidence type="ECO:0000256" key="1">
    <source>
        <dbReference type="SAM" id="MobiDB-lite"/>
    </source>
</evidence>
<dbReference type="AlphaFoldDB" id="A0A4C1WBV6"/>
<feature type="region of interest" description="Disordered" evidence="1">
    <location>
        <begin position="88"/>
        <end position="113"/>
    </location>
</feature>
<evidence type="ECO:0000313" key="2">
    <source>
        <dbReference type="EMBL" id="GBP47617.1"/>
    </source>
</evidence>